<dbReference type="AlphaFoldDB" id="A0A9W9I681"/>
<accession>A0A9W9I681</accession>
<evidence type="ECO:0000313" key="3">
    <source>
        <dbReference type="EMBL" id="KAJ5167761.1"/>
    </source>
</evidence>
<dbReference type="Pfam" id="PF00106">
    <property type="entry name" value="adh_short"/>
    <property type="match status" value="1"/>
</dbReference>
<reference evidence="3" key="1">
    <citation type="submission" date="2022-11" db="EMBL/GenBank/DDBJ databases">
        <authorList>
            <person name="Petersen C."/>
        </authorList>
    </citation>
    <scope>NUCLEOTIDE SEQUENCE</scope>
    <source>
        <strain evidence="3">IBT 26290</strain>
    </source>
</reference>
<reference evidence="3" key="2">
    <citation type="journal article" date="2023" name="IMA Fungus">
        <title>Comparative genomic study of the Penicillium genus elucidates a diverse pangenome and 15 lateral gene transfer events.</title>
        <authorList>
            <person name="Petersen C."/>
            <person name="Sorensen T."/>
            <person name="Nielsen M.R."/>
            <person name="Sondergaard T.E."/>
            <person name="Sorensen J.L."/>
            <person name="Fitzpatrick D.A."/>
            <person name="Frisvad J.C."/>
            <person name="Nielsen K.L."/>
        </authorList>
    </citation>
    <scope>NUCLEOTIDE SEQUENCE</scope>
    <source>
        <strain evidence="3">IBT 26290</strain>
    </source>
</reference>
<dbReference type="Proteomes" id="UP001149163">
    <property type="component" value="Unassembled WGS sequence"/>
</dbReference>
<comment type="similarity">
    <text evidence="1">Belongs to the short-chain dehydrogenases/reductases (SDR) family.</text>
</comment>
<dbReference type="PANTHER" id="PTHR43180">
    <property type="entry name" value="3-OXOACYL-(ACYL-CARRIER-PROTEIN) REDUCTASE (AFU_ORTHOLOGUE AFUA_6G11210)"/>
    <property type="match status" value="1"/>
</dbReference>
<name>A0A9W9I681_9EURO</name>
<dbReference type="SUPFAM" id="SSF51735">
    <property type="entry name" value="NAD(P)-binding Rossmann-fold domains"/>
    <property type="match status" value="1"/>
</dbReference>
<comment type="caution">
    <text evidence="3">The sequence shown here is derived from an EMBL/GenBank/DDBJ whole genome shotgun (WGS) entry which is preliminary data.</text>
</comment>
<proteinExistence type="inferred from homology"/>
<evidence type="ECO:0000313" key="4">
    <source>
        <dbReference type="Proteomes" id="UP001149163"/>
    </source>
</evidence>
<evidence type="ECO:0000256" key="1">
    <source>
        <dbReference type="ARBA" id="ARBA00006484"/>
    </source>
</evidence>
<gene>
    <name evidence="3" type="ORF">N7482_003355</name>
</gene>
<dbReference type="GO" id="GO:0016491">
    <property type="term" value="F:oxidoreductase activity"/>
    <property type="evidence" value="ECO:0007669"/>
    <property type="project" value="UniProtKB-KW"/>
</dbReference>
<dbReference type="RefSeq" id="XP_056544222.1">
    <property type="nucleotide sequence ID" value="XM_056685480.1"/>
</dbReference>
<dbReference type="PANTHER" id="PTHR43180:SF11">
    <property type="entry name" value="NAD(P)-BINDING PROTEIN"/>
    <property type="match status" value="1"/>
</dbReference>
<dbReference type="InterPro" id="IPR036291">
    <property type="entry name" value="NAD(P)-bd_dom_sf"/>
</dbReference>
<protein>
    <submittedName>
        <fullName evidence="3">Uncharacterized protein</fullName>
    </submittedName>
</protein>
<dbReference type="OrthoDB" id="37659at2759"/>
<dbReference type="Gene3D" id="3.40.50.720">
    <property type="entry name" value="NAD(P)-binding Rossmann-like Domain"/>
    <property type="match status" value="1"/>
</dbReference>
<keyword evidence="4" id="KW-1185">Reference proteome</keyword>
<dbReference type="GeneID" id="81424656"/>
<organism evidence="3 4">
    <name type="scientific">Penicillium canariense</name>
    <dbReference type="NCBI Taxonomy" id="189055"/>
    <lineage>
        <taxon>Eukaryota</taxon>
        <taxon>Fungi</taxon>
        <taxon>Dikarya</taxon>
        <taxon>Ascomycota</taxon>
        <taxon>Pezizomycotina</taxon>
        <taxon>Eurotiomycetes</taxon>
        <taxon>Eurotiomycetidae</taxon>
        <taxon>Eurotiales</taxon>
        <taxon>Aspergillaceae</taxon>
        <taxon>Penicillium</taxon>
    </lineage>
</organism>
<keyword evidence="2" id="KW-0560">Oxidoreductase</keyword>
<dbReference type="EMBL" id="JAPQKN010000002">
    <property type="protein sequence ID" value="KAJ5167761.1"/>
    <property type="molecule type" value="Genomic_DNA"/>
</dbReference>
<sequence length="294" mass="31439">MADITISDEILKHISGQVVLITGGSSGIGRATAQLCLDLGAKVVIGDLSPPSPAFETTEQVKYVEVDVTIWGSLRNMFDQADKFFGGIDHVFANAGVPPTTQFLDVHLDEAGQLQPPPLQTINVNLIGPLYTINLASAYMTQLASRRPTAKTGSIVLTASASSFQEFSAGDYTIAKHGVLGMVRGLVHRLEAEGAIRLNAVAPSWTKTAMIPAEVIEAMGVAVQTPEAVARSVVLLFADQARHGEVLYSWEGHVREVNQAEGGLLSMTKKLLYNDDNLEGVLQNLTEQAQATKS</sequence>
<dbReference type="PRINTS" id="PR00081">
    <property type="entry name" value="GDHRDH"/>
</dbReference>
<evidence type="ECO:0000256" key="2">
    <source>
        <dbReference type="ARBA" id="ARBA00023002"/>
    </source>
</evidence>
<dbReference type="InterPro" id="IPR002347">
    <property type="entry name" value="SDR_fam"/>
</dbReference>